<dbReference type="EMBL" id="JAGKHQ010000023">
    <property type="protein sequence ID" value="KAG7473991.1"/>
    <property type="molecule type" value="Genomic_DNA"/>
</dbReference>
<proteinExistence type="predicted"/>
<comment type="caution">
    <text evidence="1">The sequence shown here is derived from an EMBL/GenBank/DDBJ whole genome shotgun (WGS) entry which is preliminary data.</text>
</comment>
<organism evidence="1 2">
    <name type="scientific">Solea senegalensis</name>
    <name type="common">Senegalese sole</name>
    <dbReference type="NCBI Taxonomy" id="28829"/>
    <lineage>
        <taxon>Eukaryota</taxon>
        <taxon>Metazoa</taxon>
        <taxon>Chordata</taxon>
        <taxon>Craniata</taxon>
        <taxon>Vertebrata</taxon>
        <taxon>Euteleostomi</taxon>
        <taxon>Actinopterygii</taxon>
        <taxon>Neopterygii</taxon>
        <taxon>Teleostei</taxon>
        <taxon>Neoteleostei</taxon>
        <taxon>Acanthomorphata</taxon>
        <taxon>Carangaria</taxon>
        <taxon>Pleuronectiformes</taxon>
        <taxon>Pleuronectoidei</taxon>
        <taxon>Soleidae</taxon>
        <taxon>Solea</taxon>
    </lineage>
</organism>
<dbReference type="Proteomes" id="UP000693946">
    <property type="component" value="Unassembled WGS sequence"/>
</dbReference>
<evidence type="ECO:0000313" key="2">
    <source>
        <dbReference type="Proteomes" id="UP000693946"/>
    </source>
</evidence>
<accession>A0AAV6PPQ6</accession>
<evidence type="ECO:0000313" key="1">
    <source>
        <dbReference type="EMBL" id="KAG7473991.1"/>
    </source>
</evidence>
<keyword evidence="2" id="KW-1185">Reference proteome</keyword>
<gene>
    <name evidence="1" type="ORF">JOB18_009602</name>
</gene>
<reference evidence="1 2" key="1">
    <citation type="journal article" date="2021" name="Sci. Rep.">
        <title>Chromosome anchoring in Senegalese sole (Solea senegalensis) reveals sex-associated markers and genome rearrangements in flatfish.</title>
        <authorList>
            <person name="Guerrero-Cozar I."/>
            <person name="Gomez-Garrido J."/>
            <person name="Berbel C."/>
            <person name="Martinez-Blanch J.F."/>
            <person name="Alioto T."/>
            <person name="Claros M.G."/>
            <person name="Gagnaire P.A."/>
            <person name="Manchado M."/>
        </authorList>
    </citation>
    <scope>NUCLEOTIDE SEQUENCE [LARGE SCALE GENOMIC DNA]</scope>
    <source>
        <strain evidence="1">Sse05_10M</strain>
    </source>
</reference>
<name>A0AAV6PPQ6_SOLSE</name>
<sequence length="90" mass="10230">MSESVNQIQRTSVVYFSSFDDVKRKRHPRQCFGAPRRFSSNTLHPDSLKAKLRTPKRVSSHYRVLASSTTTKSPVNKPALVSLISLVDFH</sequence>
<dbReference type="AlphaFoldDB" id="A0AAV6PPQ6"/>
<protein>
    <submittedName>
        <fullName evidence="1">Uncharacterized protein</fullName>
    </submittedName>
</protein>